<feature type="signal peptide" evidence="4">
    <location>
        <begin position="1"/>
        <end position="21"/>
    </location>
</feature>
<dbReference type="SUPFAM" id="SSF53850">
    <property type="entry name" value="Periplasmic binding protein-like II"/>
    <property type="match status" value="1"/>
</dbReference>
<dbReference type="Gene3D" id="3.40.190.10">
    <property type="entry name" value="Periplasmic binding protein-like II"/>
    <property type="match status" value="1"/>
</dbReference>
<sequence length="490" mass="54171">MRLPRLAAIVVVFSMCAGVMAGCSSGGNESKKDVKSTLKVMYYDERSFYQQYGMLFSAVYPNVEIEVVSTQNIAYEEGKDMKKAMQDFIDEQKPDVLMLSTDEYTTKASEGKLYNLESFIKKDKYDLEGIVPGVIDYVKGLSDGVLYGMSPNFYSQAIYYNKDMFEKYGVTLPKDKMSWEELLQLAARFPTTGSKEDRVYGLKTGYQTQLYYFGLNIGNSQGLSYINPTAKQLMINSDSWKAAFEVADKAIKSGSLYMENQNGMSGGSTYEDYLLSDPFIGGKVAMVIEGNYLMNQLSEAKARLKGKGIQNWDLVTMPVNPQKPDESTGMSMNQIFAIDANSPNAEAAWKFISYVNGDDFARVTSKLQNGSFPIRTKYLDGGEGGHHMEAFYSLKPAQNNMYKDWDKLPQEFFMKFDGLTQQEMQNVTDGKSTISEALDNLQAKGQQMLTEESEKEGKPNAASGEAIAGSDAPAESVQSGTGSAAAGASN</sequence>
<organism evidence="5 6">
    <name type="scientific">Cohnella endophytica</name>
    <dbReference type="NCBI Taxonomy" id="2419778"/>
    <lineage>
        <taxon>Bacteria</taxon>
        <taxon>Bacillati</taxon>
        <taxon>Bacillota</taxon>
        <taxon>Bacilli</taxon>
        <taxon>Bacillales</taxon>
        <taxon>Paenibacillaceae</taxon>
        <taxon>Cohnella</taxon>
    </lineage>
</organism>
<evidence type="ECO:0000256" key="1">
    <source>
        <dbReference type="ARBA" id="ARBA00008520"/>
    </source>
</evidence>
<gene>
    <name evidence="5" type="ORF">D7Z26_23935</name>
</gene>
<keyword evidence="2" id="KW-0813">Transport</keyword>
<feature type="chain" id="PRO_5038557372" evidence="4">
    <location>
        <begin position="22"/>
        <end position="490"/>
    </location>
</feature>
<reference evidence="5 6" key="1">
    <citation type="submission" date="2018-10" db="EMBL/GenBank/DDBJ databases">
        <title>Cohnella sp. M2MS4P-1, whole genome shotgun sequence.</title>
        <authorList>
            <person name="Tuo L."/>
        </authorList>
    </citation>
    <scope>NUCLEOTIDE SEQUENCE [LARGE SCALE GENOMIC DNA]</scope>
    <source>
        <strain evidence="5 6">M2MS4P-1</strain>
    </source>
</reference>
<evidence type="ECO:0000313" key="6">
    <source>
        <dbReference type="Proteomes" id="UP000282076"/>
    </source>
</evidence>
<comment type="caution">
    <text evidence="5">The sequence shown here is derived from an EMBL/GenBank/DDBJ whole genome shotgun (WGS) entry which is preliminary data.</text>
</comment>
<dbReference type="InterPro" id="IPR050490">
    <property type="entry name" value="Bact_solute-bd_prot1"/>
</dbReference>
<accession>A0A494XGR8</accession>
<name>A0A494XGR8_9BACL</name>
<evidence type="ECO:0000313" key="5">
    <source>
        <dbReference type="EMBL" id="RKP47349.1"/>
    </source>
</evidence>
<dbReference type="InterPro" id="IPR006059">
    <property type="entry name" value="SBP"/>
</dbReference>
<dbReference type="PROSITE" id="PS51257">
    <property type="entry name" value="PROKAR_LIPOPROTEIN"/>
    <property type="match status" value="1"/>
</dbReference>
<dbReference type="Proteomes" id="UP000282076">
    <property type="component" value="Unassembled WGS sequence"/>
</dbReference>
<dbReference type="PANTHER" id="PTHR43649:SF29">
    <property type="entry name" value="OSMOPROTECTIVE COMPOUNDS-BINDING PROTEIN GGTB"/>
    <property type="match status" value="1"/>
</dbReference>
<dbReference type="PANTHER" id="PTHR43649">
    <property type="entry name" value="ARABINOSE-BINDING PROTEIN-RELATED"/>
    <property type="match status" value="1"/>
</dbReference>
<evidence type="ECO:0000256" key="3">
    <source>
        <dbReference type="SAM" id="MobiDB-lite"/>
    </source>
</evidence>
<dbReference type="EMBL" id="RBZM01000011">
    <property type="protein sequence ID" value="RKP47349.1"/>
    <property type="molecule type" value="Genomic_DNA"/>
</dbReference>
<comment type="similarity">
    <text evidence="1">Belongs to the bacterial solute-binding protein 1 family.</text>
</comment>
<proteinExistence type="inferred from homology"/>
<dbReference type="RefSeq" id="WP_120979546.1">
    <property type="nucleotide sequence ID" value="NZ_RBZM01000011.1"/>
</dbReference>
<dbReference type="OrthoDB" id="2675752at2"/>
<feature type="compositionally biased region" description="Low complexity" evidence="3">
    <location>
        <begin position="479"/>
        <end position="490"/>
    </location>
</feature>
<feature type="region of interest" description="Disordered" evidence="3">
    <location>
        <begin position="444"/>
        <end position="490"/>
    </location>
</feature>
<keyword evidence="6" id="KW-1185">Reference proteome</keyword>
<protein>
    <submittedName>
        <fullName evidence="5">Extracellular solute-binding protein</fullName>
    </submittedName>
</protein>
<evidence type="ECO:0000256" key="2">
    <source>
        <dbReference type="ARBA" id="ARBA00022448"/>
    </source>
</evidence>
<keyword evidence="4" id="KW-0732">Signal</keyword>
<dbReference type="Pfam" id="PF01547">
    <property type="entry name" value="SBP_bac_1"/>
    <property type="match status" value="1"/>
</dbReference>
<dbReference type="AlphaFoldDB" id="A0A494XGR8"/>
<evidence type="ECO:0000256" key="4">
    <source>
        <dbReference type="SAM" id="SignalP"/>
    </source>
</evidence>